<dbReference type="Proteomes" id="UP000480151">
    <property type="component" value="Unassembled WGS sequence"/>
</dbReference>
<gene>
    <name evidence="3" type="ORF">G5B47_14940</name>
</gene>
<dbReference type="Gene3D" id="3.40.190.10">
    <property type="entry name" value="Periplasmic binding protein-like II"/>
    <property type="match status" value="1"/>
</dbReference>
<evidence type="ECO:0000256" key="1">
    <source>
        <dbReference type="ARBA" id="ARBA00006987"/>
    </source>
</evidence>
<dbReference type="PANTHER" id="PTHR42928">
    <property type="entry name" value="TRICARBOXYLATE-BINDING PROTEIN"/>
    <property type="match status" value="1"/>
</dbReference>
<keyword evidence="4" id="KW-1185">Reference proteome</keyword>
<evidence type="ECO:0000256" key="2">
    <source>
        <dbReference type="SAM" id="SignalP"/>
    </source>
</evidence>
<keyword evidence="2" id="KW-0732">Signal</keyword>
<evidence type="ECO:0000313" key="4">
    <source>
        <dbReference type="Proteomes" id="UP000480151"/>
    </source>
</evidence>
<feature type="chain" id="PRO_5038339532" evidence="2">
    <location>
        <begin position="45"/>
        <end position="379"/>
    </location>
</feature>
<dbReference type="CDD" id="cd07012">
    <property type="entry name" value="PBP2_Bug_TTT"/>
    <property type="match status" value="1"/>
</dbReference>
<reference evidence="3 4" key="1">
    <citation type="submission" date="2020-02" db="EMBL/GenBank/DDBJ databases">
        <authorList>
            <person name="Gao J."/>
            <person name="Sun J."/>
        </authorList>
    </citation>
    <scope>NUCLEOTIDE SEQUENCE [LARGE SCALE GENOMIC DNA]</scope>
    <source>
        <strain evidence="3 4">7124</strain>
    </source>
</reference>
<name>A0A6M1PKI4_9BACL</name>
<dbReference type="AlphaFoldDB" id="A0A6M1PKI4"/>
<dbReference type="Pfam" id="PF03401">
    <property type="entry name" value="TctC"/>
    <property type="match status" value="1"/>
</dbReference>
<dbReference type="SUPFAM" id="SSF53850">
    <property type="entry name" value="Periplasmic binding protein-like II"/>
    <property type="match status" value="1"/>
</dbReference>
<comment type="caution">
    <text evidence="3">The sequence shown here is derived from an EMBL/GenBank/DDBJ whole genome shotgun (WGS) entry which is preliminary data.</text>
</comment>
<dbReference type="InterPro" id="IPR005064">
    <property type="entry name" value="BUG"/>
</dbReference>
<organism evidence="3 4">
    <name type="scientific">Paenibacillus apii</name>
    <dbReference type="NCBI Taxonomy" id="1850370"/>
    <lineage>
        <taxon>Bacteria</taxon>
        <taxon>Bacillati</taxon>
        <taxon>Bacillota</taxon>
        <taxon>Bacilli</taxon>
        <taxon>Bacillales</taxon>
        <taxon>Paenibacillaceae</taxon>
        <taxon>Paenibacillus</taxon>
    </lineage>
</organism>
<dbReference type="InterPro" id="IPR042100">
    <property type="entry name" value="Bug_dom1"/>
</dbReference>
<dbReference type="EMBL" id="JAAKGU010000006">
    <property type="protein sequence ID" value="NGM83716.1"/>
    <property type="molecule type" value="Genomic_DNA"/>
</dbReference>
<proteinExistence type="inferred from homology"/>
<protein>
    <submittedName>
        <fullName evidence="3">Tripartite tricarboxylate transporter substrate binding protein</fullName>
    </submittedName>
</protein>
<comment type="similarity">
    <text evidence="1">Belongs to the UPF0065 (bug) family.</text>
</comment>
<feature type="signal peptide" evidence="2">
    <location>
        <begin position="1"/>
        <end position="44"/>
    </location>
</feature>
<dbReference type="PANTHER" id="PTHR42928:SF5">
    <property type="entry name" value="BLR1237 PROTEIN"/>
    <property type="match status" value="1"/>
</dbReference>
<evidence type="ECO:0000313" key="3">
    <source>
        <dbReference type="EMBL" id="NGM83716.1"/>
    </source>
</evidence>
<sequence length="379" mass="39928">MPKRKADYNTHFRRVNELKTLNKKTFRLLPLTLALLFLASGCGANSTAESGADGAAQTGGATAAAEAKAAGPASSAGTDYPNRPIEYVVPFSAGGGVDLVARTVAEGLSKEWGQPIEIVNKPGAGGATGAQYALKQAANDGYTVLADNVASTTMLQAGSASAPVLLSDHEFAARVVTDAPVFVVAADAPWKDFREFSEWAKANPEKLTWTSVGPAGFSTFAVAEWLKAIGADFSKTRMIATKGASESLPLVAGGNAVLAVHTVNETSTLVKAGKLKVLAVLSPERSPYYPDVPTTAEQGVKDLSVSWWTGMSFPKGTPQEIVKKWADGVAKLAQDPDFVAKLKQLQVDPNVLTGQEFTDFVNKEAEYYTGLATETGIRK</sequence>
<accession>A0A6M1PKI4</accession>
<dbReference type="Gene3D" id="3.40.190.150">
    <property type="entry name" value="Bordetella uptake gene, domain 1"/>
    <property type="match status" value="1"/>
</dbReference>